<evidence type="ECO:0000259" key="11">
    <source>
        <dbReference type="PROSITE" id="PS51706"/>
    </source>
</evidence>
<evidence type="ECO:0000313" key="12">
    <source>
        <dbReference type="EMBL" id="MFJ5446299.1"/>
    </source>
</evidence>
<dbReference type="Gene3D" id="3.40.50.300">
    <property type="entry name" value="P-loop containing nucleotide triphosphate hydrolases"/>
    <property type="match status" value="1"/>
</dbReference>
<gene>
    <name evidence="12" type="primary">yihA</name>
    <name evidence="10" type="synonym">engB</name>
    <name evidence="12" type="ORF">ACIKP9_08680</name>
</gene>
<sequence length="207" mass="22976">MPLFQNATFYISAHKLSDLPPPAGVEVAFAGRSNAGKSSALNTLANHNRLAFVSKQPGRTQLINFFSLGNERFLVDLPGYGYAKVPEAMRKHWQLTLANYLSQRPCIGGLVLVMDCRHPLTPLDRQMLDWYSPSGKPIHALLTKSDKLSRQAANQTLQQVRKELEANWGNCSVQLFSSLKKQGVEEAEAVIGRWLFTPEDDVPDAVA</sequence>
<dbReference type="InterPro" id="IPR027417">
    <property type="entry name" value="P-loop_NTPase"/>
</dbReference>
<dbReference type="Proteomes" id="UP001617669">
    <property type="component" value="Unassembled WGS sequence"/>
</dbReference>
<keyword evidence="5 10" id="KW-0547">Nucleotide-binding</keyword>
<comment type="similarity">
    <text evidence="2 10">Belongs to the TRAFAC class TrmE-Era-EngA-EngB-Septin-like GTPase superfamily. EngB GTPase family.</text>
</comment>
<proteinExistence type="inferred from homology"/>
<evidence type="ECO:0000256" key="3">
    <source>
        <dbReference type="ARBA" id="ARBA00022618"/>
    </source>
</evidence>
<keyword evidence="9 10" id="KW-0131">Cell cycle</keyword>
<keyword evidence="4" id="KW-0479">Metal-binding</keyword>
<comment type="function">
    <text evidence="10">Necessary for normal cell division and for the maintenance of normal septation.</text>
</comment>
<dbReference type="Pfam" id="PF01926">
    <property type="entry name" value="MMR_HSR1"/>
    <property type="match status" value="1"/>
</dbReference>
<dbReference type="InterPro" id="IPR006073">
    <property type="entry name" value="GTP-bd"/>
</dbReference>
<dbReference type="PANTHER" id="PTHR11649">
    <property type="entry name" value="MSS1/TRME-RELATED GTP-BINDING PROTEIN"/>
    <property type="match status" value="1"/>
</dbReference>
<keyword evidence="8 10" id="KW-0717">Septation</keyword>
<dbReference type="RefSeq" id="WP_230348112.1">
    <property type="nucleotide sequence ID" value="NZ_JBIWXY010000001.1"/>
</dbReference>
<dbReference type="PROSITE" id="PS51706">
    <property type="entry name" value="G_ENGB"/>
    <property type="match status" value="1"/>
</dbReference>
<keyword evidence="7 10" id="KW-0342">GTP-binding</keyword>
<evidence type="ECO:0000256" key="5">
    <source>
        <dbReference type="ARBA" id="ARBA00022741"/>
    </source>
</evidence>
<name>A0ABW8GLY5_9PROT</name>
<accession>A0ABW8GLY5</accession>
<evidence type="ECO:0000256" key="7">
    <source>
        <dbReference type="ARBA" id="ARBA00023134"/>
    </source>
</evidence>
<dbReference type="SUPFAM" id="SSF52540">
    <property type="entry name" value="P-loop containing nucleoside triphosphate hydrolases"/>
    <property type="match status" value="1"/>
</dbReference>
<keyword evidence="6" id="KW-0460">Magnesium</keyword>
<dbReference type="CDD" id="cd01876">
    <property type="entry name" value="YihA_EngB"/>
    <property type="match status" value="1"/>
</dbReference>
<dbReference type="EMBL" id="JBIWXY010000001">
    <property type="protein sequence ID" value="MFJ5446299.1"/>
    <property type="molecule type" value="Genomic_DNA"/>
</dbReference>
<keyword evidence="13" id="KW-1185">Reference proteome</keyword>
<evidence type="ECO:0000313" key="13">
    <source>
        <dbReference type="Proteomes" id="UP001617669"/>
    </source>
</evidence>
<reference evidence="12 13" key="1">
    <citation type="submission" date="2024-11" db="EMBL/GenBank/DDBJ databases">
        <authorList>
            <person name="Kaparullina E.N."/>
            <person name="Delegan Y.A."/>
            <person name="Doronina N.V."/>
        </authorList>
    </citation>
    <scope>NUCLEOTIDE SEQUENCE [LARGE SCALE GENOMIC DNA]</scope>
    <source>
        <strain evidence="12 13">7sh_L</strain>
    </source>
</reference>
<evidence type="ECO:0000256" key="1">
    <source>
        <dbReference type="ARBA" id="ARBA00001946"/>
    </source>
</evidence>
<protein>
    <recommendedName>
        <fullName evidence="10">Probable GTP-binding protein EngB</fullName>
    </recommendedName>
</protein>
<evidence type="ECO:0000256" key="9">
    <source>
        <dbReference type="ARBA" id="ARBA00023306"/>
    </source>
</evidence>
<feature type="domain" description="EngB-type G" evidence="11">
    <location>
        <begin position="23"/>
        <end position="197"/>
    </location>
</feature>
<dbReference type="HAMAP" id="MF_00321">
    <property type="entry name" value="GTPase_EngB"/>
    <property type="match status" value="1"/>
</dbReference>
<evidence type="ECO:0000256" key="4">
    <source>
        <dbReference type="ARBA" id="ARBA00022723"/>
    </source>
</evidence>
<evidence type="ECO:0000256" key="8">
    <source>
        <dbReference type="ARBA" id="ARBA00023210"/>
    </source>
</evidence>
<dbReference type="PANTHER" id="PTHR11649:SF13">
    <property type="entry name" value="ENGB-TYPE G DOMAIN-CONTAINING PROTEIN"/>
    <property type="match status" value="1"/>
</dbReference>
<comment type="caution">
    <text evidence="12">The sequence shown here is derived from an EMBL/GenBank/DDBJ whole genome shotgun (WGS) entry which is preliminary data.</text>
</comment>
<comment type="cofactor">
    <cofactor evidence="1">
        <name>Mg(2+)</name>
        <dbReference type="ChEBI" id="CHEBI:18420"/>
    </cofactor>
</comment>
<evidence type="ECO:0000256" key="6">
    <source>
        <dbReference type="ARBA" id="ARBA00022842"/>
    </source>
</evidence>
<evidence type="ECO:0000256" key="2">
    <source>
        <dbReference type="ARBA" id="ARBA00009638"/>
    </source>
</evidence>
<dbReference type="InterPro" id="IPR019987">
    <property type="entry name" value="GTP-bd_ribosome_bio_YsxC"/>
</dbReference>
<dbReference type="InterPro" id="IPR030393">
    <property type="entry name" value="G_ENGB_dom"/>
</dbReference>
<keyword evidence="3 10" id="KW-0132">Cell division</keyword>
<organism evidence="12 13">
    <name type="scientific">Methylobacillus methanolivorans</name>
    <dbReference type="NCBI Taxonomy" id="1848927"/>
    <lineage>
        <taxon>Bacteria</taxon>
        <taxon>Pseudomonadati</taxon>
        <taxon>Pseudomonadota</taxon>
        <taxon>Betaproteobacteria</taxon>
        <taxon>Nitrosomonadales</taxon>
        <taxon>Methylophilaceae</taxon>
        <taxon>Methylobacillus</taxon>
    </lineage>
</organism>
<dbReference type="NCBIfam" id="TIGR03598">
    <property type="entry name" value="GTPase_YsxC"/>
    <property type="match status" value="1"/>
</dbReference>
<evidence type="ECO:0000256" key="10">
    <source>
        <dbReference type="HAMAP-Rule" id="MF_00321"/>
    </source>
</evidence>